<reference evidence="17" key="2">
    <citation type="submission" date="2013-07" db="EMBL/GenBank/DDBJ databases">
        <authorList>
            <person name="Morais-Silva F.O."/>
            <person name="Rezende A.M."/>
            <person name="Pimentel C."/>
            <person name="Resende D.M."/>
            <person name="Santos C.I."/>
            <person name="Clemente C."/>
            <person name="de Oliveira L.M."/>
            <person name="da Silva S.M."/>
            <person name="Costa D.A."/>
            <person name="Varela-Raposo A."/>
            <person name="Horacio E.C.A."/>
            <person name="Matos M."/>
            <person name="Flores O."/>
            <person name="Ruiz J.C."/>
            <person name="Rodrigues-Pousada C."/>
        </authorList>
    </citation>
    <scope>NUCLEOTIDE SEQUENCE [LARGE SCALE GENOMIC DNA]</scope>
    <source>
        <strain evidence="17">ATCC 19364 / DSM 1382 / NCIMB 9332 / VKM B-1759</strain>
    </source>
</reference>
<proteinExistence type="inferred from homology"/>
<dbReference type="PRINTS" id="PR00502">
    <property type="entry name" value="NUDIXFAMILY"/>
</dbReference>
<reference evidence="16 17" key="1">
    <citation type="journal article" date="2013" name="J. Bacteriol.">
        <title>Roles of HynAB and Ech, the only two hydrogenases found in the model sulfate reducer Desulfovibrio gigas.</title>
        <authorList>
            <person name="Morais-Silva F.O."/>
            <person name="Santos C.I."/>
            <person name="Rodrigues R."/>
            <person name="Pereira I.A."/>
            <person name="Rodrigues-Pousada C."/>
        </authorList>
    </citation>
    <scope>NUCLEOTIDE SEQUENCE [LARGE SCALE GENOMIC DNA]</scope>
    <source>
        <strain evidence="17">ATCC 19364 / DSM 1382 / NCIMB 9332 / VKM B-1759</strain>
    </source>
</reference>
<name>T2GBP1_MEGG1</name>
<keyword evidence="17" id="KW-1185">Reference proteome</keyword>
<dbReference type="InterPro" id="IPR029119">
    <property type="entry name" value="MutY_C"/>
</dbReference>
<dbReference type="InterPro" id="IPR023170">
    <property type="entry name" value="HhH_base_excis_C"/>
</dbReference>
<dbReference type="HOGENOM" id="CLU_012862_0_2_7"/>
<keyword evidence="12" id="KW-0411">Iron-sulfur</keyword>
<dbReference type="SUPFAM" id="SSF48150">
    <property type="entry name" value="DNA-glycosylase"/>
    <property type="match status" value="1"/>
</dbReference>
<keyword evidence="14" id="KW-0326">Glycosidase</keyword>
<keyword evidence="11" id="KW-0408">Iron</keyword>
<dbReference type="KEGG" id="dgg:DGI_1494"/>
<evidence type="ECO:0000256" key="7">
    <source>
        <dbReference type="ARBA" id="ARBA00022485"/>
    </source>
</evidence>
<evidence type="ECO:0000256" key="8">
    <source>
        <dbReference type="ARBA" id="ARBA00022723"/>
    </source>
</evidence>
<keyword evidence="7" id="KW-0004">4Fe-4S</keyword>
<dbReference type="PROSITE" id="PS51462">
    <property type="entry name" value="NUDIX"/>
    <property type="match status" value="1"/>
</dbReference>
<dbReference type="InterPro" id="IPR004036">
    <property type="entry name" value="Endonuclease-III-like_CS2"/>
</dbReference>
<evidence type="ECO:0000256" key="12">
    <source>
        <dbReference type="ARBA" id="ARBA00023014"/>
    </source>
</evidence>
<dbReference type="PROSITE" id="PS00893">
    <property type="entry name" value="NUDIX_BOX"/>
    <property type="match status" value="1"/>
</dbReference>
<dbReference type="Pfam" id="PF14815">
    <property type="entry name" value="NUDIX_4"/>
    <property type="match status" value="1"/>
</dbReference>
<evidence type="ECO:0000313" key="16">
    <source>
        <dbReference type="EMBL" id="AGW13337.1"/>
    </source>
</evidence>
<dbReference type="AlphaFoldDB" id="T2GBP1"/>
<evidence type="ECO:0000256" key="9">
    <source>
        <dbReference type="ARBA" id="ARBA00022763"/>
    </source>
</evidence>
<evidence type="ECO:0000256" key="6">
    <source>
        <dbReference type="ARBA" id="ARBA00022023"/>
    </source>
</evidence>
<dbReference type="InterPro" id="IPR015797">
    <property type="entry name" value="NUDIX_hydrolase-like_dom_sf"/>
</dbReference>
<evidence type="ECO:0000313" key="17">
    <source>
        <dbReference type="Proteomes" id="UP000016587"/>
    </source>
</evidence>
<dbReference type="CDD" id="cd00056">
    <property type="entry name" value="ENDO3c"/>
    <property type="match status" value="1"/>
</dbReference>
<dbReference type="GO" id="GO:0000701">
    <property type="term" value="F:purine-specific mismatch base pair DNA N-glycosylase activity"/>
    <property type="evidence" value="ECO:0007669"/>
    <property type="project" value="UniProtKB-EC"/>
</dbReference>
<evidence type="ECO:0000256" key="10">
    <source>
        <dbReference type="ARBA" id="ARBA00022801"/>
    </source>
</evidence>
<evidence type="ECO:0000256" key="13">
    <source>
        <dbReference type="ARBA" id="ARBA00023204"/>
    </source>
</evidence>
<dbReference type="InterPro" id="IPR044298">
    <property type="entry name" value="MIG/MutY"/>
</dbReference>
<comment type="cofactor">
    <cofactor evidence="2">
        <name>[4Fe-4S] cluster</name>
        <dbReference type="ChEBI" id="CHEBI:49883"/>
    </cofactor>
</comment>
<dbReference type="EC" id="3.2.2.31" evidence="5"/>
<dbReference type="eggNOG" id="COG1194">
    <property type="taxonomic scope" value="Bacteria"/>
</dbReference>
<comment type="function">
    <text evidence="3">Adenine glycosylase active on G-A mispairs. MutY also corrects error-prone DNA synthesis past GO lesions which are due to the oxidatively damaged form of guanine: 7,8-dihydro-8-oxoguanine (8-oxo-dGTP).</text>
</comment>
<dbReference type="GO" id="GO:0032357">
    <property type="term" value="F:oxidized purine DNA binding"/>
    <property type="evidence" value="ECO:0007669"/>
    <property type="project" value="TreeGrafter"/>
</dbReference>
<dbReference type="Gene3D" id="3.90.79.10">
    <property type="entry name" value="Nucleoside Triphosphate Pyrophosphohydrolase"/>
    <property type="match status" value="1"/>
</dbReference>
<dbReference type="STRING" id="1121448.DGI_1494"/>
<evidence type="ECO:0000256" key="11">
    <source>
        <dbReference type="ARBA" id="ARBA00023004"/>
    </source>
</evidence>
<dbReference type="InterPro" id="IPR003265">
    <property type="entry name" value="HhH-GPD_domain"/>
</dbReference>
<keyword evidence="13" id="KW-0234">DNA repair</keyword>
<evidence type="ECO:0000256" key="3">
    <source>
        <dbReference type="ARBA" id="ARBA00002933"/>
    </source>
</evidence>
<protein>
    <recommendedName>
        <fullName evidence="6">Adenine DNA glycosylase</fullName>
        <ecNumber evidence="5">3.2.2.31</ecNumber>
    </recommendedName>
</protein>
<dbReference type="InterPro" id="IPR020084">
    <property type="entry name" value="NUDIX_hydrolase_CS"/>
</dbReference>
<evidence type="ECO:0000259" key="15">
    <source>
        <dbReference type="PROSITE" id="PS51462"/>
    </source>
</evidence>
<dbReference type="SUPFAM" id="SSF55811">
    <property type="entry name" value="Nudix"/>
    <property type="match status" value="1"/>
</dbReference>
<dbReference type="GO" id="GO:0035485">
    <property type="term" value="F:adenine/guanine mispair binding"/>
    <property type="evidence" value="ECO:0007669"/>
    <property type="project" value="TreeGrafter"/>
</dbReference>
<dbReference type="GO" id="GO:0006284">
    <property type="term" value="P:base-excision repair"/>
    <property type="evidence" value="ECO:0007669"/>
    <property type="project" value="InterPro"/>
</dbReference>
<dbReference type="Gene3D" id="1.10.340.30">
    <property type="entry name" value="Hypothetical protein, domain 2"/>
    <property type="match status" value="1"/>
</dbReference>
<comment type="catalytic activity">
    <reaction evidence="1">
        <text>Hydrolyzes free adenine bases from 7,8-dihydro-8-oxoguanine:adenine mismatched double-stranded DNA, leaving an apurinic site.</text>
        <dbReference type="EC" id="3.2.2.31"/>
    </reaction>
</comment>
<dbReference type="PANTHER" id="PTHR42944:SF1">
    <property type="entry name" value="ADENINE DNA GLYCOSYLASE"/>
    <property type="match status" value="1"/>
</dbReference>
<dbReference type="PROSITE" id="PS01155">
    <property type="entry name" value="ENDONUCLEASE_III_2"/>
    <property type="match status" value="1"/>
</dbReference>
<feature type="domain" description="Nudix hydrolase" evidence="15">
    <location>
        <begin position="215"/>
        <end position="354"/>
    </location>
</feature>
<dbReference type="InterPro" id="IPR020476">
    <property type="entry name" value="Nudix_hydrolase"/>
</dbReference>
<sequence>MQRALLDWFAVNQRPLPWRTEYHPWHVLVAEIMGQQTQLDRVAARLPVFLDRFPSPTALAAASEEEVLKAWEGLGYYARARNLQAAAQALTAQYGGEIPQDLDAVRALPGVGRYTAGAVLSQAFNLPVPIVDANVARLFARLFDLDEPIASRETQAFLWETAAAIIPPGHARDFNQALMELGALVCGKNPRCSACPLTGHCEAHRLNIVEERPVPTQAKAIIPLEVATGVLVHRGRIFIQKRLPHGAWGGLWEFPGGRIEPEETPHQAVVRELLEETGYPVAVTDKIALVRHGYTTYKVALHCFACRLEIDPAAEDIPAPQLTAAQDARWVTLRDLAHYAFPAGHRKLIDLMERDLRFA</sequence>
<dbReference type="SMART" id="SM00478">
    <property type="entry name" value="ENDO3c"/>
    <property type="match status" value="1"/>
</dbReference>
<evidence type="ECO:0000256" key="1">
    <source>
        <dbReference type="ARBA" id="ARBA00000843"/>
    </source>
</evidence>
<organism evidence="16 17">
    <name type="scientific">Megalodesulfovibrio gigas (strain ATCC 19364 / DSM 1382 / NCIMB 9332 / VKM B-1759)</name>
    <name type="common">Desulfovibrio gigas</name>
    <dbReference type="NCBI Taxonomy" id="1121448"/>
    <lineage>
        <taxon>Bacteria</taxon>
        <taxon>Pseudomonadati</taxon>
        <taxon>Thermodesulfobacteriota</taxon>
        <taxon>Desulfovibrionia</taxon>
        <taxon>Desulfovibrionales</taxon>
        <taxon>Desulfovibrionaceae</taxon>
        <taxon>Megalodesulfovibrio</taxon>
    </lineage>
</organism>
<dbReference type="GO" id="GO:0034039">
    <property type="term" value="F:8-oxo-7,8-dihydroguanine DNA N-glycosylase activity"/>
    <property type="evidence" value="ECO:0007669"/>
    <property type="project" value="TreeGrafter"/>
</dbReference>
<keyword evidence="9" id="KW-0227">DNA damage</keyword>
<keyword evidence="8" id="KW-0479">Metal-binding</keyword>
<gene>
    <name evidence="16" type="ORF">DGI_1494</name>
</gene>
<dbReference type="PATRIC" id="fig|1121448.10.peg.1491"/>
<dbReference type="Pfam" id="PF00730">
    <property type="entry name" value="HhH-GPD"/>
    <property type="match status" value="1"/>
</dbReference>
<evidence type="ECO:0000256" key="4">
    <source>
        <dbReference type="ARBA" id="ARBA00008343"/>
    </source>
</evidence>
<comment type="similarity">
    <text evidence="4">Belongs to the Nth/MutY family.</text>
</comment>
<accession>T2GBP1</accession>
<dbReference type="Gene3D" id="1.10.1670.10">
    <property type="entry name" value="Helix-hairpin-Helix base-excision DNA repair enzymes (C-terminal)"/>
    <property type="match status" value="1"/>
</dbReference>
<dbReference type="InterPro" id="IPR011257">
    <property type="entry name" value="DNA_glycosylase"/>
</dbReference>
<dbReference type="GO" id="GO:0006298">
    <property type="term" value="P:mismatch repair"/>
    <property type="evidence" value="ECO:0007669"/>
    <property type="project" value="TreeGrafter"/>
</dbReference>
<dbReference type="GO" id="GO:0051539">
    <property type="term" value="F:4 iron, 4 sulfur cluster binding"/>
    <property type="evidence" value="ECO:0007669"/>
    <property type="project" value="UniProtKB-KW"/>
</dbReference>
<evidence type="ECO:0000256" key="14">
    <source>
        <dbReference type="ARBA" id="ARBA00023295"/>
    </source>
</evidence>
<dbReference type="CDD" id="cd03425">
    <property type="entry name" value="NUDIX_MutT_NudA_like"/>
    <property type="match status" value="1"/>
</dbReference>
<dbReference type="PANTHER" id="PTHR42944">
    <property type="entry name" value="ADENINE DNA GLYCOSYLASE"/>
    <property type="match status" value="1"/>
</dbReference>
<dbReference type="InterPro" id="IPR000086">
    <property type="entry name" value="NUDIX_hydrolase_dom"/>
</dbReference>
<dbReference type="EMBL" id="CP006585">
    <property type="protein sequence ID" value="AGW13337.1"/>
    <property type="molecule type" value="Genomic_DNA"/>
</dbReference>
<keyword evidence="10" id="KW-0378">Hydrolase</keyword>
<dbReference type="FunFam" id="1.10.340.30:FF:000001">
    <property type="entry name" value="Endonuclease III"/>
    <property type="match status" value="1"/>
</dbReference>
<dbReference type="GO" id="GO:0046872">
    <property type="term" value="F:metal ion binding"/>
    <property type="evidence" value="ECO:0007669"/>
    <property type="project" value="UniProtKB-KW"/>
</dbReference>
<evidence type="ECO:0000256" key="5">
    <source>
        <dbReference type="ARBA" id="ARBA00012045"/>
    </source>
</evidence>
<dbReference type="Pfam" id="PF00633">
    <property type="entry name" value="HHH"/>
    <property type="match status" value="1"/>
</dbReference>
<dbReference type="Proteomes" id="UP000016587">
    <property type="component" value="Chromosome"/>
</dbReference>
<dbReference type="InterPro" id="IPR000445">
    <property type="entry name" value="HhH_motif"/>
</dbReference>
<evidence type="ECO:0000256" key="2">
    <source>
        <dbReference type="ARBA" id="ARBA00001966"/>
    </source>
</evidence>